<evidence type="ECO:0000313" key="1">
    <source>
        <dbReference type="EMBL" id="KFP63204.1"/>
    </source>
</evidence>
<feature type="non-terminal residue" evidence="2">
    <location>
        <position position="1"/>
    </location>
</feature>
<sequence>QGPGREEFDSMCRMNLSHHSECIHHSIQQLKERVETLQTDDGWDWLESL</sequence>
<gene>
    <name evidence="1" type="ORF">N322_01973</name>
    <name evidence="2" type="ORF">N322_06972</name>
</gene>
<dbReference type="Proteomes" id="UP000054116">
    <property type="component" value="Unassembled WGS sequence"/>
</dbReference>
<dbReference type="EMBL" id="KK511290">
    <property type="protein sequence ID" value="KFP63204.1"/>
    <property type="molecule type" value="Genomic_DNA"/>
</dbReference>
<dbReference type="AlphaFoldDB" id="A0A091LXZ8"/>
<organism evidence="2 3">
    <name type="scientific">Cariama cristata</name>
    <name type="common">Red-legged seriema</name>
    <dbReference type="NCBI Taxonomy" id="54380"/>
    <lineage>
        <taxon>Eukaryota</taxon>
        <taxon>Metazoa</taxon>
        <taxon>Chordata</taxon>
        <taxon>Craniata</taxon>
        <taxon>Vertebrata</taxon>
        <taxon>Euteleostomi</taxon>
        <taxon>Archelosauria</taxon>
        <taxon>Archosauria</taxon>
        <taxon>Dinosauria</taxon>
        <taxon>Saurischia</taxon>
        <taxon>Theropoda</taxon>
        <taxon>Coelurosauria</taxon>
        <taxon>Aves</taxon>
        <taxon>Neognathae</taxon>
        <taxon>Neoaves</taxon>
        <taxon>Telluraves</taxon>
        <taxon>Australaves</taxon>
        <taxon>Cariamiformes</taxon>
        <taxon>Cariamidae</taxon>
        <taxon>Cariama</taxon>
    </lineage>
</organism>
<accession>A0A091LXZ8</accession>
<proteinExistence type="predicted"/>
<protein>
    <submittedName>
        <fullName evidence="2">Uncharacterized protein</fullName>
    </submittedName>
</protein>
<dbReference type="EMBL" id="KK511507">
    <property type="protein sequence ID" value="KFP63262.1"/>
    <property type="molecule type" value="Genomic_DNA"/>
</dbReference>
<evidence type="ECO:0000313" key="2">
    <source>
        <dbReference type="EMBL" id="KFP63262.1"/>
    </source>
</evidence>
<feature type="non-terminal residue" evidence="2">
    <location>
        <position position="49"/>
    </location>
</feature>
<dbReference type="Gene3D" id="1.10.287.210">
    <property type="match status" value="1"/>
</dbReference>
<name>A0A091LXZ8_CARIC</name>
<evidence type="ECO:0000313" key="3">
    <source>
        <dbReference type="Proteomes" id="UP000054116"/>
    </source>
</evidence>
<reference evidence="2 3" key="1">
    <citation type="submission" date="2014-04" db="EMBL/GenBank/DDBJ databases">
        <title>Genome evolution of avian class.</title>
        <authorList>
            <person name="Zhang G."/>
            <person name="Li C."/>
        </authorList>
    </citation>
    <scope>NUCLEOTIDE SEQUENCE [LARGE SCALE GENOMIC DNA]</scope>
    <source>
        <strain evidence="2">BGI_N322</strain>
    </source>
</reference>
<keyword evidence="3" id="KW-1185">Reference proteome</keyword>